<feature type="domain" description="NADP-dependent oxidoreductase" evidence="2">
    <location>
        <begin position="16"/>
        <end position="323"/>
    </location>
</feature>
<accession>A0A511N057</accession>
<evidence type="ECO:0000313" key="3">
    <source>
        <dbReference type="EMBL" id="GEM46260.1"/>
    </source>
</evidence>
<reference evidence="3 4" key="1">
    <citation type="submission" date="2019-07" db="EMBL/GenBank/DDBJ databases">
        <title>Whole genome shotgun sequence of Deinococcus cellulosilyticus NBRC 106333.</title>
        <authorList>
            <person name="Hosoyama A."/>
            <person name="Uohara A."/>
            <person name="Ohji S."/>
            <person name="Ichikawa N."/>
        </authorList>
    </citation>
    <scope>NUCLEOTIDE SEQUENCE [LARGE SCALE GENOMIC DNA]</scope>
    <source>
        <strain evidence="3 4">NBRC 106333</strain>
    </source>
</reference>
<dbReference type="RefSeq" id="WP_146884080.1">
    <property type="nucleotide sequence ID" value="NZ_BJXB01000007.1"/>
</dbReference>
<organism evidence="3 4">
    <name type="scientific">Deinococcus cellulosilyticus (strain DSM 18568 / NBRC 106333 / KACC 11606 / 5516J-15)</name>
    <dbReference type="NCBI Taxonomy" id="1223518"/>
    <lineage>
        <taxon>Bacteria</taxon>
        <taxon>Thermotogati</taxon>
        <taxon>Deinococcota</taxon>
        <taxon>Deinococci</taxon>
        <taxon>Deinococcales</taxon>
        <taxon>Deinococcaceae</taxon>
        <taxon>Deinococcus</taxon>
    </lineage>
</organism>
<comment type="caution">
    <text evidence="3">The sequence shown here is derived from an EMBL/GenBank/DDBJ whole genome shotgun (WGS) entry which is preliminary data.</text>
</comment>
<dbReference type="GO" id="GO:0005829">
    <property type="term" value="C:cytosol"/>
    <property type="evidence" value="ECO:0007669"/>
    <property type="project" value="TreeGrafter"/>
</dbReference>
<dbReference type="InterPro" id="IPR023210">
    <property type="entry name" value="NADP_OxRdtase_dom"/>
</dbReference>
<dbReference type="InterPro" id="IPR050523">
    <property type="entry name" value="AKR_Detox_Biosynth"/>
</dbReference>
<dbReference type="GO" id="GO:0016491">
    <property type="term" value="F:oxidoreductase activity"/>
    <property type="evidence" value="ECO:0007669"/>
    <property type="project" value="UniProtKB-KW"/>
</dbReference>
<dbReference type="SUPFAM" id="SSF51430">
    <property type="entry name" value="NAD(P)-linked oxidoreductase"/>
    <property type="match status" value="1"/>
</dbReference>
<evidence type="ECO:0000256" key="1">
    <source>
        <dbReference type="ARBA" id="ARBA00023002"/>
    </source>
</evidence>
<dbReference type="AlphaFoldDB" id="A0A511N057"/>
<dbReference type="EMBL" id="BJXB01000007">
    <property type="protein sequence ID" value="GEM46260.1"/>
    <property type="molecule type" value="Genomic_DNA"/>
</dbReference>
<proteinExistence type="predicted"/>
<evidence type="ECO:0000313" key="4">
    <source>
        <dbReference type="Proteomes" id="UP000321306"/>
    </source>
</evidence>
<sequence>MFTRQLGRSGIQVSALGLGGWAIGGPFKGGQEEWGYGPTDDQESLKAIQAGMDHGVTLLDTAANYGAGHSEKLIGQAIKGRRDRVVISTKFGYRVLEDQKLVDGLEVYPEAIRASCEASLRRLGTDYIDLFFFHVGDHPADQVDDVLEVLETLVHEGKIRSYGWSTDDLTRAQAFAGGKHCTAIQHQLNLFEDNPEMLALCETENLSSLNRGPLAMGLLTGKYNSGAHFPATDLRSRNHPWMHYFKDGQPNPEWLKRLADVRDILTSGGRTLSQGALAWLWARSPATLPIPGFRTVAQAIENARALEFGPLTAQQMKEIQHILEGASEPWPSEFASVRSFLS</sequence>
<dbReference type="Gene3D" id="3.20.20.100">
    <property type="entry name" value="NADP-dependent oxidoreductase domain"/>
    <property type="match status" value="1"/>
</dbReference>
<dbReference type="Pfam" id="PF00248">
    <property type="entry name" value="Aldo_ket_red"/>
    <property type="match status" value="1"/>
</dbReference>
<dbReference type="PANTHER" id="PTHR43364:SF4">
    <property type="entry name" value="NAD(P)-LINKED OXIDOREDUCTASE SUPERFAMILY PROTEIN"/>
    <property type="match status" value="1"/>
</dbReference>
<dbReference type="CDD" id="cd19086">
    <property type="entry name" value="AKR_AKR11C1"/>
    <property type="match status" value="1"/>
</dbReference>
<evidence type="ECO:0000259" key="2">
    <source>
        <dbReference type="Pfam" id="PF00248"/>
    </source>
</evidence>
<dbReference type="OrthoDB" id="9773828at2"/>
<dbReference type="InterPro" id="IPR036812">
    <property type="entry name" value="NAD(P)_OxRdtase_dom_sf"/>
</dbReference>
<keyword evidence="1" id="KW-0560">Oxidoreductase</keyword>
<name>A0A511N057_DEIC1</name>
<dbReference type="Proteomes" id="UP000321306">
    <property type="component" value="Unassembled WGS sequence"/>
</dbReference>
<keyword evidence="4" id="KW-1185">Reference proteome</keyword>
<dbReference type="PANTHER" id="PTHR43364">
    <property type="entry name" value="NADH-SPECIFIC METHYLGLYOXAL REDUCTASE-RELATED"/>
    <property type="match status" value="1"/>
</dbReference>
<protein>
    <submittedName>
        <fullName evidence="3">Aldo/keto reductase</fullName>
    </submittedName>
</protein>
<gene>
    <name evidence="3" type="ORF">DC3_18950</name>
</gene>